<protein>
    <recommendedName>
        <fullName evidence="4">Carboxylesterase type B domain-containing protein</fullName>
    </recommendedName>
</protein>
<feature type="compositionally biased region" description="Basic and acidic residues" evidence="2">
    <location>
        <begin position="110"/>
        <end position="120"/>
    </location>
</feature>
<dbReference type="PANTHER" id="PTHR11559">
    <property type="entry name" value="CARBOXYLESTERASE"/>
    <property type="match status" value="1"/>
</dbReference>
<dbReference type="SUPFAM" id="SSF53474">
    <property type="entry name" value="alpha/beta-Hydrolases"/>
    <property type="match status" value="1"/>
</dbReference>
<dbReference type="Pfam" id="PF00135">
    <property type="entry name" value="COesterase"/>
    <property type="match status" value="1"/>
</dbReference>
<feature type="compositionally biased region" description="Basic and acidic residues" evidence="2">
    <location>
        <begin position="67"/>
        <end position="80"/>
    </location>
</feature>
<dbReference type="OrthoDB" id="19653at2759"/>
<keyword evidence="3" id="KW-0732">Signal</keyword>
<evidence type="ECO:0000256" key="1">
    <source>
        <dbReference type="ARBA" id="ARBA00023180"/>
    </source>
</evidence>
<dbReference type="Proteomes" id="UP000502823">
    <property type="component" value="Unassembled WGS sequence"/>
</dbReference>
<dbReference type="InterPro" id="IPR002018">
    <property type="entry name" value="CarbesteraseB"/>
</dbReference>
<dbReference type="AlphaFoldDB" id="A0A6L2PE21"/>
<proteinExistence type="predicted"/>
<keyword evidence="1" id="KW-0325">Glycoprotein</keyword>
<reference evidence="6" key="1">
    <citation type="submission" date="2020-01" db="EMBL/GenBank/DDBJ databases">
        <title>Draft genome sequence of the Termite Coptotermes fromosanus.</title>
        <authorList>
            <person name="Itakura S."/>
            <person name="Yosikawa Y."/>
            <person name="Umezawa K."/>
        </authorList>
    </citation>
    <scope>NUCLEOTIDE SEQUENCE [LARGE SCALE GENOMIC DNA]</scope>
</reference>
<feature type="signal peptide" evidence="3">
    <location>
        <begin position="1"/>
        <end position="22"/>
    </location>
</feature>
<keyword evidence="6" id="KW-1185">Reference proteome</keyword>
<dbReference type="InterPro" id="IPR050309">
    <property type="entry name" value="Type-B_Carboxylest/Lipase"/>
</dbReference>
<evidence type="ECO:0000256" key="2">
    <source>
        <dbReference type="SAM" id="MobiDB-lite"/>
    </source>
</evidence>
<dbReference type="InParanoid" id="A0A6L2PE21"/>
<feature type="region of interest" description="Disordered" evidence="2">
    <location>
        <begin position="37"/>
        <end position="137"/>
    </location>
</feature>
<feature type="domain" description="Carboxylesterase type B" evidence="4">
    <location>
        <begin position="146"/>
        <end position="676"/>
    </location>
</feature>
<comment type="caution">
    <text evidence="5">The sequence shown here is derived from an EMBL/GenBank/DDBJ whole genome shotgun (WGS) entry which is preliminary data.</text>
</comment>
<sequence>MGSTLACILLLFCLSAAGGSTSENIAEGNAHEINVEGSKHDVKAGVNTPNVNTEESVPEVSLEEDTFGVHEERSIPEKTVGKNIPEVNTDKSTPEVSVEGNTPEFSPKNTPEENTGKDTHGTTTEESNPEVGVEGSTPEVTIQESDPEVSTVEGKLQGTILHTHKGKIIYAFLGIPYASPPTDKLRFMTPQSVKQWDGVRTAKEEGQSCPQLTYPERKYEGSEDCLYLNVYTTMIQNTTNLETSNKDVFVVLHDGGFSHGSGDIANYGPDYLLDHDVVMVTCNYRLGALGFLATGDESASGNYGLKDQVNVLRWVRRNINSFSGNPNSVTLFGAGAGAASVHYHMLSGLSRGLFHRAISQSGTALSPWASVRGTTARERAFKLGNLLGCKNKALEDTEQLIKCIRRKPAKEVVEASTKILEYAPGFSYPFVPVEDEVVPINKKPLLHDRPINIMKKPLRPALWEIPWLVGVTSHEGLPQSLQVMVYQDLKENLDTDPAKNVLKYLAFDIQPEEKAREVGQKIWQYYLKNDTISYGTNLVKLAEMTSHFNYYYGLSKSVNTLVNVSDTPIFVYYFSYNRRDARFSLGVPHGDDTLYMFPNIIAGTKLVTDEKHFHVTERLLRIVTNFAQNGDPTPEETPELNDILWPVIEPDNFQYVDIGKKLTIKKDFFPEHMAFWDSIFKIVQETPNLVKDEL</sequence>
<evidence type="ECO:0000313" key="5">
    <source>
        <dbReference type="EMBL" id="GFG30819.1"/>
    </source>
</evidence>
<dbReference type="Gene3D" id="3.40.50.1820">
    <property type="entry name" value="alpha/beta hydrolase"/>
    <property type="match status" value="1"/>
</dbReference>
<name>A0A6L2PE21_COPFO</name>
<dbReference type="EMBL" id="BLKM01000254">
    <property type="protein sequence ID" value="GFG30819.1"/>
    <property type="molecule type" value="Genomic_DNA"/>
</dbReference>
<dbReference type="InterPro" id="IPR029058">
    <property type="entry name" value="AB_hydrolase_fold"/>
</dbReference>
<feature type="compositionally biased region" description="Polar residues" evidence="2">
    <location>
        <begin position="94"/>
        <end position="109"/>
    </location>
</feature>
<feature type="chain" id="PRO_5027077187" description="Carboxylesterase type B domain-containing protein" evidence="3">
    <location>
        <begin position="23"/>
        <end position="694"/>
    </location>
</feature>
<evidence type="ECO:0000256" key="3">
    <source>
        <dbReference type="SAM" id="SignalP"/>
    </source>
</evidence>
<evidence type="ECO:0000313" key="6">
    <source>
        <dbReference type="Proteomes" id="UP000502823"/>
    </source>
</evidence>
<organism evidence="5 6">
    <name type="scientific">Coptotermes formosanus</name>
    <name type="common">Formosan subterranean termite</name>
    <dbReference type="NCBI Taxonomy" id="36987"/>
    <lineage>
        <taxon>Eukaryota</taxon>
        <taxon>Metazoa</taxon>
        <taxon>Ecdysozoa</taxon>
        <taxon>Arthropoda</taxon>
        <taxon>Hexapoda</taxon>
        <taxon>Insecta</taxon>
        <taxon>Pterygota</taxon>
        <taxon>Neoptera</taxon>
        <taxon>Polyneoptera</taxon>
        <taxon>Dictyoptera</taxon>
        <taxon>Blattodea</taxon>
        <taxon>Blattoidea</taxon>
        <taxon>Termitoidae</taxon>
        <taxon>Rhinotermitidae</taxon>
        <taxon>Coptotermes</taxon>
    </lineage>
</organism>
<gene>
    <name evidence="5" type="ORF">Cfor_10881</name>
</gene>
<evidence type="ECO:0000259" key="4">
    <source>
        <dbReference type="Pfam" id="PF00135"/>
    </source>
</evidence>
<accession>A0A6L2PE21</accession>